<dbReference type="CDD" id="cd11333">
    <property type="entry name" value="AmyAc_SI_OligoGlu_DGase"/>
    <property type="match status" value="1"/>
</dbReference>
<dbReference type="Gene3D" id="3.90.400.10">
    <property type="entry name" value="Oligo-1,6-glucosidase, Domain 2"/>
    <property type="match status" value="1"/>
</dbReference>
<dbReference type="SMART" id="SM00642">
    <property type="entry name" value="Aamy"/>
    <property type="match status" value="1"/>
</dbReference>
<dbReference type="GO" id="GO:0004558">
    <property type="term" value="F:alpha-1,4-glucosidase activity"/>
    <property type="evidence" value="ECO:0007669"/>
    <property type="project" value="UniProtKB-EC"/>
</dbReference>
<evidence type="ECO:0000256" key="1">
    <source>
        <dbReference type="ARBA" id="ARBA00008061"/>
    </source>
</evidence>
<keyword evidence="4" id="KW-0378">Hydrolase</keyword>
<evidence type="ECO:0000313" key="5">
    <source>
        <dbReference type="Proteomes" id="UP001596227"/>
    </source>
</evidence>
<dbReference type="InterPro" id="IPR017853">
    <property type="entry name" value="GH"/>
</dbReference>
<dbReference type="InterPro" id="IPR006047">
    <property type="entry name" value="GH13_cat_dom"/>
</dbReference>
<proteinExistence type="inferred from homology"/>
<dbReference type="InterPro" id="IPR045857">
    <property type="entry name" value="O16G_dom_2"/>
</dbReference>
<sequence length="558" mass="63448">MAKWHEKQVIYQIYPKSFNDTNNDGIGDLQGVIQKIPYLKALGITTVWLNPIYVSPQVDNGYDVADYYQIDQSVGSMADVEDLIQALHQNGMHLLLDFVMNHTSDQHPWFKAALKDPQSAYHDYYLWAQAQPGQLPNNWGSFFGGSVWEPTPKEPNNYYFHLFDRHMPDLNWQNPAVRQAMIEIAKFWLNKGIDGLRLDAFIHIDKANFKQFAVGDPQKPIIDDTFYAHLSRVQPYLREFCHALRAIKPDVFILGEAASASPELLIDYSRPQNDECDAVITFRSIVDRMDQLDSRLPAEFQPKALDVDGMRQRLTTIETKLADVSLPVLYWSNHDMARVASRYASPAYYWQSLKCLATMLYLQRGLPIIYYGEELGLENSSLNQLSDFHDQTVLPFYQQALAAGYSADAAMKMLNSTHKMAARGVMPWDTDQPYQGFSEHEPWLNGQPTKSVSVAAEMLDSTSLLSFYRELLRLKQTSLFTAGDEVIQPTVSGVFQYTRQLADKVATVTCNLTDTAKVVSVSSDAKPTLTVGMVEQQADQNKYQPWSMTVTIDDVKER</sequence>
<dbReference type="Proteomes" id="UP001596227">
    <property type="component" value="Unassembled WGS sequence"/>
</dbReference>
<dbReference type="RefSeq" id="WP_137608032.1">
    <property type="nucleotide sequence ID" value="NZ_BJDH01000010.1"/>
</dbReference>
<gene>
    <name evidence="4" type="ORF">ACFQH1_10425</name>
</gene>
<evidence type="ECO:0000259" key="3">
    <source>
        <dbReference type="SMART" id="SM00642"/>
    </source>
</evidence>
<reference evidence="5" key="1">
    <citation type="journal article" date="2019" name="Int. J. Syst. Evol. Microbiol.">
        <title>The Global Catalogue of Microorganisms (GCM) 10K type strain sequencing project: providing services to taxonomists for standard genome sequencing and annotation.</title>
        <authorList>
            <consortium name="The Broad Institute Genomics Platform"/>
            <consortium name="The Broad Institute Genome Sequencing Center for Infectious Disease"/>
            <person name="Wu L."/>
            <person name="Ma J."/>
        </authorList>
    </citation>
    <scope>NUCLEOTIDE SEQUENCE [LARGE SCALE GENOMIC DNA]</scope>
    <source>
        <strain evidence="5">CCM 8934</strain>
    </source>
</reference>
<protein>
    <submittedName>
        <fullName evidence="4">Alpha-glucosidase</fullName>
        <ecNumber evidence="4">3.2.1.20</ecNumber>
    </submittedName>
</protein>
<dbReference type="Gene3D" id="3.20.20.80">
    <property type="entry name" value="Glycosidases"/>
    <property type="match status" value="1"/>
</dbReference>
<evidence type="ECO:0000256" key="2">
    <source>
        <dbReference type="ARBA" id="ARBA00023295"/>
    </source>
</evidence>
<dbReference type="SUPFAM" id="SSF51445">
    <property type="entry name" value="(Trans)glycosidases"/>
    <property type="match status" value="1"/>
</dbReference>
<keyword evidence="5" id="KW-1185">Reference proteome</keyword>
<name>A0ABW1UIW9_9LACO</name>
<accession>A0ABW1UIW9</accession>
<dbReference type="EMBL" id="JBHSSB010000030">
    <property type="protein sequence ID" value="MFC6295614.1"/>
    <property type="molecule type" value="Genomic_DNA"/>
</dbReference>
<dbReference type="PANTHER" id="PTHR10357:SF179">
    <property type="entry name" value="NEUTRAL AND BASIC AMINO ACID TRANSPORT PROTEIN RBAT"/>
    <property type="match status" value="1"/>
</dbReference>
<dbReference type="PANTHER" id="PTHR10357">
    <property type="entry name" value="ALPHA-AMYLASE FAMILY MEMBER"/>
    <property type="match status" value="1"/>
</dbReference>
<dbReference type="EC" id="3.2.1.20" evidence="4"/>
<comment type="caution">
    <text evidence="4">The sequence shown here is derived from an EMBL/GenBank/DDBJ whole genome shotgun (WGS) entry which is preliminary data.</text>
</comment>
<feature type="domain" description="Glycosyl hydrolase family 13 catalytic" evidence="3">
    <location>
        <begin position="12"/>
        <end position="407"/>
    </location>
</feature>
<keyword evidence="2 4" id="KW-0326">Glycosidase</keyword>
<dbReference type="Pfam" id="PF00128">
    <property type="entry name" value="Alpha-amylase"/>
    <property type="match status" value="1"/>
</dbReference>
<evidence type="ECO:0000313" key="4">
    <source>
        <dbReference type="EMBL" id="MFC6295614.1"/>
    </source>
</evidence>
<comment type="similarity">
    <text evidence="1">Belongs to the glycosyl hydrolase 13 family.</text>
</comment>
<organism evidence="4 5">
    <name type="scientific">Lactiplantibacillus daoliensis</name>
    <dbReference type="NCBI Taxonomy" id="2559916"/>
    <lineage>
        <taxon>Bacteria</taxon>
        <taxon>Bacillati</taxon>
        <taxon>Bacillota</taxon>
        <taxon>Bacilli</taxon>
        <taxon>Lactobacillales</taxon>
        <taxon>Lactobacillaceae</taxon>
        <taxon>Lactiplantibacillus</taxon>
    </lineage>
</organism>